<dbReference type="InterPro" id="IPR021333">
    <property type="entry name" value="DUF2946"/>
</dbReference>
<protein>
    <recommendedName>
        <fullName evidence="3">DUF2946 domain-containing protein</fullName>
    </recommendedName>
</protein>
<gene>
    <name evidence="1" type="ORF">SAMN05421849_2338</name>
</gene>
<dbReference type="RefSeq" id="WP_076650225.1">
    <property type="nucleotide sequence ID" value="NZ_FTPS01000002.1"/>
</dbReference>
<accession>A0A1R3X8K5</accession>
<proteinExistence type="predicted"/>
<evidence type="ECO:0000313" key="1">
    <source>
        <dbReference type="EMBL" id="SIT86600.1"/>
    </source>
</evidence>
<evidence type="ECO:0008006" key="3">
    <source>
        <dbReference type="Google" id="ProtNLM"/>
    </source>
</evidence>
<reference evidence="1 2" key="1">
    <citation type="submission" date="2017-01" db="EMBL/GenBank/DDBJ databases">
        <authorList>
            <person name="Mah S.A."/>
            <person name="Swanson W.J."/>
            <person name="Moy G.W."/>
            <person name="Vacquier V.D."/>
        </authorList>
    </citation>
    <scope>NUCLEOTIDE SEQUENCE [LARGE SCALE GENOMIC DNA]</scope>
    <source>
        <strain evidence="1 2">DSM 21219</strain>
    </source>
</reference>
<dbReference type="Proteomes" id="UP000192455">
    <property type="component" value="Unassembled WGS sequence"/>
</dbReference>
<dbReference type="EMBL" id="FTPS01000002">
    <property type="protein sequence ID" value="SIT86600.1"/>
    <property type="molecule type" value="Genomic_DNA"/>
</dbReference>
<dbReference type="Pfam" id="PF11162">
    <property type="entry name" value="DUF2946"/>
    <property type="match status" value="1"/>
</dbReference>
<evidence type="ECO:0000313" key="2">
    <source>
        <dbReference type="Proteomes" id="UP000192455"/>
    </source>
</evidence>
<organism evidence="1 2">
    <name type="scientific">Pontibaca methylaminivorans</name>
    <dbReference type="NCBI Taxonomy" id="515897"/>
    <lineage>
        <taxon>Bacteria</taxon>
        <taxon>Pseudomonadati</taxon>
        <taxon>Pseudomonadota</taxon>
        <taxon>Alphaproteobacteria</taxon>
        <taxon>Rhodobacterales</taxon>
        <taxon>Roseobacteraceae</taxon>
        <taxon>Pontibaca</taxon>
    </lineage>
</organism>
<keyword evidence="2" id="KW-1185">Reference proteome</keyword>
<dbReference type="AlphaFoldDB" id="A0A1R3X8K5"/>
<name>A0A1R3X8K5_9RHOB</name>
<sequence length="138" mass="14531">MAARRSPRSRPPRHWWRTGRGVAVLFIFSLLFNSLAVTAGAAVARGGGTGAGLVIELCTNGQVEQVVIRDGVPAPAPAHDCADWRCMLCVSVLPSVDTGEAAARVPAPRATRLVLPPVPDLPAWRVQGRSANPRAPPA</sequence>